<organism evidence="3">
    <name type="scientific">uncultured bacterium CSL11</name>
    <dbReference type="NCBI Taxonomy" id="1091566"/>
    <lineage>
        <taxon>Bacteria</taxon>
        <taxon>environmental samples</taxon>
    </lineage>
</organism>
<evidence type="ECO:0000259" key="2">
    <source>
        <dbReference type="Pfam" id="PF07589"/>
    </source>
</evidence>
<dbReference type="EMBL" id="JF429408">
    <property type="protein sequence ID" value="AEQ20391.1"/>
    <property type="molecule type" value="Genomic_DNA"/>
</dbReference>
<evidence type="ECO:0000313" key="3">
    <source>
        <dbReference type="EMBL" id="AEQ20391.1"/>
    </source>
</evidence>
<keyword evidence="1" id="KW-0472">Membrane</keyword>
<reference evidence="3" key="1">
    <citation type="journal article" date="2011" name="J. Bacteriol.">
        <title>Long-chain N-acyl amino acid synthases are linked to the putative PEP-CTERM/exosortase protein-sorting system in Gram-negative bacteria.</title>
        <authorList>
            <person name="Craig J.W."/>
            <person name="Cherry M.A."/>
            <person name="Brady S.F."/>
        </authorList>
    </citation>
    <scope>NUCLEOTIDE SEQUENCE</scope>
</reference>
<feature type="transmembrane region" description="Helical" evidence="1">
    <location>
        <begin position="160"/>
        <end position="178"/>
    </location>
</feature>
<dbReference type="Pfam" id="PF07589">
    <property type="entry name" value="PEP-CTERM"/>
    <property type="match status" value="1"/>
</dbReference>
<evidence type="ECO:0000256" key="1">
    <source>
        <dbReference type="SAM" id="Phobius"/>
    </source>
</evidence>
<feature type="domain" description="Ice-binding protein C-terminal" evidence="2">
    <location>
        <begin position="158"/>
        <end position="180"/>
    </location>
</feature>
<sequence>MSPAPGAQGGWDTITTITQHNNIIPGPLSWNDQTILGRLKIFDGATKVADELATQVVSFVETDNNGFVGGGQVPDPTQCSGPNPLKSQCDDFFTLTGAGFLPFMFMAVDGSAWLVEFRLANLVNAIQIGNVLFTAEDSTDSIDVQMRITPKGTTNVAEPGTLTLLGIGLLGLGFAFRLRKDRGTA</sequence>
<proteinExistence type="predicted"/>
<name>G4WVD9_9BACT</name>
<keyword evidence="1" id="KW-0812">Transmembrane</keyword>
<dbReference type="InterPro" id="IPR013424">
    <property type="entry name" value="Ice-binding_C"/>
</dbReference>
<keyword evidence="1" id="KW-1133">Transmembrane helix</keyword>
<dbReference type="AlphaFoldDB" id="G4WVD9"/>
<protein>
    <submittedName>
        <fullName evidence="3">PEP-CTERM motif protein</fullName>
    </submittedName>
</protein>
<accession>G4WVD9</accession>